<comment type="caution">
    <text evidence="2">The sequence shown here is derived from an EMBL/GenBank/DDBJ whole genome shotgun (WGS) entry which is preliminary data.</text>
</comment>
<dbReference type="Pfam" id="PF13843">
    <property type="entry name" value="DDE_Tnp_1_7"/>
    <property type="match status" value="1"/>
</dbReference>
<feature type="domain" description="PiggyBac transposable element-derived protein" evidence="1">
    <location>
        <begin position="113"/>
        <end position="175"/>
    </location>
</feature>
<name>A0AAE1QM66_9EUCA</name>
<proteinExistence type="predicted"/>
<accession>A0AAE1QM66</accession>
<dbReference type="EMBL" id="JAWZYT010000023">
    <property type="protein sequence ID" value="KAK4329296.1"/>
    <property type="molecule type" value="Genomic_DNA"/>
</dbReference>
<reference evidence="2" key="1">
    <citation type="submission" date="2023-11" db="EMBL/GenBank/DDBJ databases">
        <title>Genome assemblies of two species of porcelain crab, Petrolisthes cinctipes and Petrolisthes manimaculis (Anomura: Porcellanidae).</title>
        <authorList>
            <person name="Angst P."/>
        </authorList>
    </citation>
    <scope>NUCLEOTIDE SEQUENCE</scope>
    <source>
        <strain evidence="2">PB745_02</strain>
        <tissue evidence="2">Gill</tissue>
    </source>
</reference>
<dbReference type="AlphaFoldDB" id="A0AAE1QM66"/>
<evidence type="ECO:0000313" key="3">
    <source>
        <dbReference type="Proteomes" id="UP001292094"/>
    </source>
</evidence>
<evidence type="ECO:0000259" key="1">
    <source>
        <dbReference type="Pfam" id="PF13843"/>
    </source>
</evidence>
<gene>
    <name evidence="2" type="ORF">Pmani_000330</name>
</gene>
<organism evidence="2 3">
    <name type="scientific">Petrolisthes manimaculis</name>
    <dbReference type="NCBI Taxonomy" id="1843537"/>
    <lineage>
        <taxon>Eukaryota</taxon>
        <taxon>Metazoa</taxon>
        <taxon>Ecdysozoa</taxon>
        <taxon>Arthropoda</taxon>
        <taxon>Crustacea</taxon>
        <taxon>Multicrustacea</taxon>
        <taxon>Malacostraca</taxon>
        <taxon>Eumalacostraca</taxon>
        <taxon>Eucarida</taxon>
        <taxon>Decapoda</taxon>
        <taxon>Pleocyemata</taxon>
        <taxon>Anomura</taxon>
        <taxon>Galatheoidea</taxon>
        <taxon>Porcellanidae</taxon>
        <taxon>Petrolisthes</taxon>
    </lineage>
</organism>
<sequence>MPFDSASLRNDSTYSKCPMHSCSPSDSASLRNDSTYSKCPIHSCSPSDSASLRNDSTYSKCPIHSCSPSDSASLRNDSTYIASVEHTGLTYDLASLRKELRSDPLWSKILISHVAMSEARFRFLIRCLRYDDPETRQARREVDKFAAVREIWDIFLRNVANCMYPMKTSQLTNSYWDSEAAAPSVCIFPTSRPRMA</sequence>
<keyword evidence="3" id="KW-1185">Reference proteome</keyword>
<dbReference type="InterPro" id="IPR029526">
    <property type="entry name" value="PGBD"/>
</dbReference>
<evidence type="ECO:0000313" key="2">
    <source>
        <dbReference type="EMBL" id="KAK4329296.1"/>
    </source>
</evidence>
<dbReference type="Proteomes" id="UP001292094">
    <property type="component" value="Unassembled WGS sequence"/>
</dbReference>
<protein>
    <recommendedName>
        <fullName evidence="1">PiggyBac transposable element-derived protein domain-containing protein</fullName>
    </recommendedName>
</protein>